<proteinExistence type="inferred from homology"/>
<dbReference type="PANTHER" id="PTHR12695:SF2">
    <property type="entry name" value="GENERAL TRANSCRIPTION FACTOR IIH SUBUNIT 2-RELATED"/>
    <property type="match status" value="1"/>
</dbReference>
<evidence type="ECO:0000313" key="17">
    <source>
        <dbReference type="Proteomes" id="UP000291343"/>
    </source>
</evidence>
<dbReference type="PROSITE" id="PS50234">
    <property type="entry name" value="VWFA"/>
    <property type="match status" value="1"/>
</dbReference>
<dbReference type="PIRSF" id="PIRSF015919">
    <property type="entry name" value="TFIIH_SSL1"/>
    <property type="match status" value="1"/>
</dbReference>
<dbReference type="AlphaFoldDB" id="A0A482WQY0"/>
<dbReference type="InterPro" id="IPR004595">
    <property type="entry name" value="TFIIH_C1-like_dom"/>
</dbReference>
<accession>A0A482WQY0</accession>
<evidence type="ECO:0000256" key="6">
    <source>
        <dbReference type="ARBA" id="ARBA00022833"/>
    </source>
</evidence>
<evidence type="ECO:0000256" key="13">
    <source>
        <dbReference type="PROSITE-ProRule" id="PRU00042"/>
    </source>
</evidence>
<evidence type="ECO:0000256" key="3">
    <source>
        <dbReference type="ARBA" id="ARBA00022723"/>
    </source>
</evidence>
<dbReference type="FunCoup" id="A0A482WQY0">
    <property type="interactions" value="1252"/>
</dbReference>
<dbReference type="GO" id="GO:0005675">
    <property type="term" value="C:transcription factor TFIIH holo complex"/>
    <property type="evidence" value="ECO:0007669"/>
    <property type="project" value="UniProtKB-UniRule"/>
</dbReference>
<evidence type="ECO:0000259" key="15">
    <source>
        <dbReference type="PROSITE" id="PS50234"/>
    </source>
</evidence>
<dbReference type="InterPro" id="IPR046349">
    <property type="entry name" value="C1-like_sf"/>
</dbReference>
<reference evidence="16 17" key="1">
    <citation type="journal article" date="2017" name="Gigascience">
        <title>Genome sequence of the small brown planthopper, Laodelphax striatellus.</title>
        <authorList>
            <person name="Zhu J."/>
            <person name="Jiang F."/>
            <person name="Wang X."/>
            <person name="Yang P."/>
            <person name="Bao Y."/>
            <person name="Zhao W."/>
            <person name="Wang W."/>
            <person name="Lu H."/>
            <person name="Wang Q."/>
            <person name="Cui N."/>
            <person name="Li J."/>
            <person name="Chen X."/>
            <person name="Luo L."/>
            <person name="Yu J."/>
            <person name="Kang L."/>
            <person name="Cui F."/>
        </authorList>
    </citation>
    <scope>NUCLEOTIDE SEQUENCE [LARGE SCALE GENOMIC DNA]</scope>
    <source>
        <strain evidence="16">Lst14</strain>
    </source>
</reference>
<dbReference type="InParanoid" id="A0A482WQY0"/>
<feature type="domain" description="VWFA" evidence="15">
    <location>
        <begin position="72"/>
        <end position="260"/>
    </location>
</feature>
<protein>
    <recommendedName>
        <fullName evidence="11">General transcription factor IIH subunit</fullName>
    </recommendedName>
</protein>
<sequence>MSDAAAAAAAEEEDGKEYRWETGYEKTWEAIREDEDGMLEGAVAEMVQRAKRRRLAALSASAGHVRLGMMRHVCLVVDCSDAMLDQDLKPTRHICATKLLEGFIDEFFDQNPIGQLGVVVTRNKRAEQASVLGGNAQKHVAAVRAHLARPEYCSGEPSLQNALQLALASLRTLPPHASREVVVLLASLTTCDPGDITATIQSLKESGVRVSVIGVAAEVRVCTQLCRETGGSYSVALDDRHLRDLLKEHVLPPPALTSRAAADEAALVKMGFPHSTGAQQAHLSICLCHLDSSGGGEVTGGANGGSGAADGGDCKLRAGGYFCPQCRSNYCQLPAECRVCGLTLISAPHLARSYHHLFPVRAFTQLPAAERHHSSACFACRKSLVTSAAADKFVYECEKCHQVFCLDCDLFIHDTLHTCPGCTVDQRTFQQLSS</sequence>
<dbReference type="SMART" id="SM00327">
    <property type="entry name" value="VWA"/>
    <property type="match status" value="1"/>
</dbReference>
<dbReference type="GO" id="GO:0006357">
    <property type="term" value="P:regulation of transcription by RNA polymerase II"/>
    <property type="evidence" value="ECO:0007669"/>
    <property type="project" value="TreeGrafter"/>
</dbReference>
<keyword evidence="17" id="KW-1185">Reference proteome</keyword>
<evidence type="ECO:0000256" key="4">
    <source>
        <dbReference type="ARBA" id="ARBA00022763"/>
    </source>
</evidence>
<dbReference type="InterPro" id="IPR012170">
    <property type="entry name" value="TFIIH_SSL1/p44"/>
</dbReference>
<organism evidence="16 17">
    <name type="scientific">Laodelphax striatellus</name>
    <name type="common">Small brown planthopper</name>
    <name type="synonym">Delphax striatella</name>
    <dbReference type="NCBI Taxonomy" id="195883"/>
    <lineage>
        <taxon>Eukaryota</taxon>
        <taxon>Metazoa</taxon>
        <taxon>Ecdysozoa</taxon>
        <taxon>Arthropoda</taxon>
        <taxon>Hexapoda</taxon>
        <taxon>Insecta</taxon>
        <taxon>Pterygota</taxon>
        <taxon>Neoptera</taxon>
        <taxon>Paraneoptera</taxon>
        <taxon>Hemiptera</taxon>
        <taxon>Auchenorrhyncha</taxon>
        <taxon>Fulgoroidea</taxon>
        <taxon>Delphacidae</taxon>
        <taxon>Criomorphinae</taxon>
        <taxon>Laodelphax</taxon>
    </lineage>
</organism>
<dbReference type="GO" id="GO:0000439">
    <property type="term" value="C:transcription factor TFIIH core complex"/>
    <property type="evidence" value="ECO:0007669"/>
    <property type="project" value="InterPro"/>
</dbReference>
<dbReference type="InterPro" id="IPR036465">
    <property type="entry name" value="vWFA_dom_sf"/>
</dbReference>
<dbReference type="SMART" id="SM01047">
    <property type="entry name" value="C1_4"/>
    <property type="match status" value="1"/>
</dbReference>
<gene>
    <name evidence="16" type="ORF">LSTR_LSTR005821</name>
</gene>
<keyword evidence="10 11" id="KW-0539">Nucleus</keyword>
<dbReference type="Pfam" id="PF07975">
    <property type="entry name" value="C1_4"/>
    <property type="match status" value="1"/>
</dbReference>
<dbReference type="InterPro" id="IPR013087">
    <property type="entry name" value="Znf_C2H2_type"/>
</dbReference>
<feature type="domain" description="C2H2-type" evidence="14">
    <location>
        <begin position="395"/>
        <end position="418"/>
    </location>
</feature>
<keyword evidence="7 11" id="KW-0805">Transcription regulation</keyword>
<evidence type="ECO:0000256" key="5">
    <source>
        <dbReference type="ARBA" id="ARBA00022771"/>
    </source>
</evidence>
<keyword evidence="9" id="KW-0234">DNA repair</keyword>
<dbReference type="GO" id="GO:0006289">
    <property type="term" value="P:nucleotide-excision repair"/>
    <property type="evidence" value="ECO:0007669"/>
    <property type="project" value="UniProtKB-UniRule"/>
</dbReference>
<dbReference type="STRING" id="195883.A0A482WQY0"/>
<dbReference type="SMR" id="A0A482WQY0"/>
<evidence type="ECO:0000256" key="8">
    <source>
        <dbReference type="ARBA" id="ARBA00023163"/>
    </source>
</evidence>
<feature type="zinc finger region" description="C4-type" evidence="12">
    <location>
        <begin position="323"/>
        <end position="340"/>
    </location>
</feature>
<keyword evidence="6 11" id="KW-0862">Zinc</keyword>
<comment type="caution">
    <text evidence="16">The sequence shown here is derived from an EMBL/GenBank/DDBJ whole genome shotgun (WGS) entry which is preliminary data.</text>
</comment>
<evidence type="ECO:0000256" key="1">
    <source>
        <dbReference type="ARBA" id="ARBA00004123"/>
    </source>
</evidence>
<dbReference type="SUPFAM" id="SSF57889">
    <property type="entry name" value="Cysteine-rich domain"/>
    <property type="match status" value="1"/>
</dbReference>
<keyword evidence="5 13" id="KW-0863">Zinc-finger</keyword>
<evidence type="ECO:0000259" key="14">
    <source>
        <dbReference type="PROSITE" id="PS50157"/>
    </source>
</evidence>
<dbReference type="CDD" id="cd01453">
    <property type="entry name" value="vWA_transcription_factor_IIH_type"/>
    <property type="match status" value="1"/>
</dbReference>
<comment type="similarity">
    <text evidence="2 11">Belongs to the GTF2H2 family.</text>
</comment>
<dbReference type="PANTHER" id="PTHR12695">
    <property type="entry name" value="GENERAL TRANSCRIPTION FACTOR IIH SUBUNIT 2"/>
    <property type="match status" value="1"/>
</dbReference>
<dbReference type="PROSITE" id="PS00028">
    <property type="entry name" value="ZINC_FINGER_C2H2_1"/>
    <property type="match status" value="1"/>
</dbReference>
<name>A0A482WQY0_LAOST</name>
<dbReference type="GO" id="GO:0008270">
    <property type="term" value="F:zinc ion binding"/>
    <property type="evidence" value="ECO:0007669"/>
    <property type="project" value="UniProtKB-UniRule"/>
</dbReference>
<dbReference type="FunFam" id="3.40.50.410:FF:000015">
    <property type="entry name" value="General transcription factor IIH subunit 2"/>
    <property type="match status" value="1"/>
</dbReference>
<keyword evidence="3 11" id="KW-0479">Metal-binding</keyword>
<keyword evidence="8 11" id="KW-0804">Transcription</keyword>
<dbReference type="InterPro" id="IPR007198">
    <property type="entry name" value="Ssl1-like"/>
</dbReference>
<comment type="subcellular location">
    <subcellularLocation>
        <location evidence="1 11">Nucleus</location>
    </subcellularLocation>
</comment>
<dbReference type="Gene3D" id="3.40.50.410">
    <property type="entry name" value="von Willebrand factor, type A domain"/>
    <property type="match status" value="1"/>
</dbReference>
<keyword evidence="4" id="KW-0227">DNA damage</keyword>
<dbReference type="Pfam" id="PF04056">
    <property type="entry name" value="Ssl1"/>
    <property type="match status" value="1"/>
</dbReference>
<dbReference type="NCBIfam" id="TIGR00622">
    <property type="entry name" value="ssl1"/>
    <property type="match status" value="1"/>
</dbReference>
<dbReference type="Gene3D" id="3.30.40.10">
    <property type="entry name" value="Zinc/RING finger domain, C3HC4 (zinc finger)"/>
    <property type="match status" value="1"/>
</dbReference>
<evidence type="ECO:0000256" key="11">
    <source>
        <dbReference type="PIRNR" id="PIRNR015919"/>
    </source>
</evidence>
<dbReference type="OrthoDB" id="284275at2759"/>
<evidence type="ECO:0000313" key="16">
    <source>
        <dbReference type="EMBL" id="RZF36005.1"/>
    </source>
</evidence>
<evidence type="ECO:0000256" key="7">
    <source>
        <dbReference type="ARBA" id="ARBA00023015"/>
    </source>
</evidence>
<dbReference type="SUPFAM" id="SSF53300">
    <property type="entry name" value="vWA-like"/>
    <property type="match status" value="1"/>
</dbReference>
<dbReference type="InterPro" id="IPR013083">
    <property type="entry name" value="Znf_RING/FYVE/PHD"/>
</dbReference>
<evidence type="ECO:0000256" key="2">
    <source>
        <dbReference type="ARBA" id="ARBA00006092"/>
    </source>
</evidence>
<dbReference type="EMBL" id="QKKF02027168">
    <property type="protein sequence ID" value="RZF36005.1"/>
    <property type="molecule type" value="Genomic_DNA"/>
</dbReference>
<dbReference type="GO" id="GO:0006351">
    <property type="term" value="P:DNA-templated transcription"/>
    <property type="evidence" value="ECO:0007669"/>
    <property type="project" value="InterPro"/>
</dbReference>
<evidence type="ECO:0000256" key="12">
    <source>
        <dbReference type="PIRSR" id="PIRSR015919-1"/>
    </source>
</evidence>
<evidence type="ECO:0000256" key="9">
    <source>
        <dbReference type="ARBA" id="ARBA00023204"/>
    </source>
</evidence>
<dbReference type="Proteomes" id="UP000291343">
    <property type="component" value="Unassembled WGS sequence"/>
</dbReference>
<dbReference type="InterPro" id="IPR002035">
    <property type="entry name" value="VWF_A"/>
</dbReference>
<evidence type="ECO:0000256" key="10">
    <source>
        <dbReference type="ARBA" id="ARBA00023242"/>
    </source>
</evidence>
<dbReference type="PROSITE" id="PS50157">
    <property type="entry name" value="ZINC_FINGER_C2H2_2"/>
    <property type="match status" value="1"/>
</dbReference>